<evidence type="ECO:0000313" key="3">
    <source>
        <dbReference type="EMBL" id="GAA2407473.1"/>
    </source>
</evidence>
<evidence type="ECO:0000313" key="4">
    <source>
        <dbReference type="Proteomes" id="UP001501231"/>
    </source>
</evidence>
<dbReference type="Proteomes" id="UP001501231">
    <property type="component" value="Unassembled WGS sequence"/>
</dbReference>
<keyword evidence="1" id="KW-0227">DNA damage</keyword>
<name>A0ABN3IMT5_9ACTN</name>
<organism evidence="3 4">
    <name type="scientific">Actinomadura vinacea</name>
    <dbReference type="NCBI Taxonomy" id="115336"/>
    <lineage>
        <taxon>Bacteria</taxon>
        <taxon>Bacillati</taxon>
        <taxon>Actinomycetota</taxon>
        <taxon>Actinomycetes</taxon>
        <taxon>Streptosporangiales</taxon>
        <taxon>Thermomonosporaceae</taxon>
        <taxon>Actinomadura</taxon>
    </lineage>
</organism>
<comment type="caution">
    <text evidence="3">The sequence shown here is derived from an EMBL/GenBank/DDBJ whole genome shotgun (WGS) entry which is preliminary data.</text>
</comment>
<evidence type="ECO:0000256" key="2">
    <source>
        <dbReference type="ARBA" id="ARBA00023204"/>
    </source>
</evidence>
<gene>
    <name evidence="3" type="ORF">GCM10010191_14760</name>
</gene>
<dbReference type="PANTHER" id="PTHR43003">
    <property type="entry name" value="DNA-3-METHYLADENINE GLYCOSYLASE"/>
    <property type="match status" value="1"/>
</dbReference>
<keyword evidence="2" id="KW-0234">DNA repair</keyword>
<protein>
    <recommendedName>
        <fullName evidence="5">DNA-3-methyladenine glycosylase 2 family protein</fullName>
    </recommendedName>
</protein>
<dbReference type="PANTHER" id="PTHR43003:SF5">
    <property type="entry name" value="DNA-3-METHYLADENINE GLYCOSYLASE"/>
    <property type="match status" value="1"/>
</dbReference>
<dbReference type="InterPro" id="IPR011257">
    <property type="entry name" value="DNA_glycosylase"/>
</dbReference>
<sequence length="239" mass="25939">MAGTWLRAVSDADQAPEVLDADNVDGPDEFVLPPLTSAQVPAALERALRDLGPVRRWRNPSLWDAVATAIIRQVISADQARAQHRRLRQTFGATAQSPHGPVHALPTPQAILKLEVEDLAAIGLAFKAPVLLAAADAYLLHGAKWTALPAASLFQELHSVPRIGPWTAGAAVADFTHDWSLYPHGDLAVRKWARTAAPSTDWPTDEKQFATRWRQITGAHLAPLTLFTLAWGRHHGGSP</sequence>
<dbReference type="SUPFAM" id="SSF48150">
    <property type="entry name" value="DNA-glycosylase"/>
    <property type="match status" value="1"/>
</dbReference>
<accession>A0ABN3IMT5</accession>
<dbReference type="EMBL" id="BAAARW010000005">
    <property type="protein sequence ID" value="GAA2407473.1"/>
    <property type="molecule type" value="Genomic_DNA"/>
</dbReference>
<keyword evidence="4" id="KW-1185">Reference proteome</keyword>
<reference evidence="3 4" key="1">
    <citation type="journal article" date="2019" name="Int. J. Syst. Evol. Microbiol.">
        <title>The Global Catalogue of Microorganisms (GCM) 10K type strain sequencing project: providing services to taxonomists for standard genome sequencing and annotation.</title>
        <authorList>
            <consortium name="The Broad Institute Genomics Platform"/>
            <consortium name="The Broad Institute Genome Sequencing Center for Infectious Disease"/>
            <person name="Wu L."/>
            <person name="Ma J."/>
        </authorList>
    </citation>
    <scope>NUCLEOTIDE SEQUENCE [LARGE SCALE GENOMIC DNA]</scope>
    <source>
        <strain evidence="3 4">JCM 3325</strain>
    </source>
</reference>
<evidence type="ECO:0008006" key="5">
    <source>
        <dbReference type="Google" id="ProtNLM"/>
    </source>
</evidence>
<proteinExistence type="predicted"/>
<dbReference type="Gene3D" id="1.10.340.30">
    <property type="entry name" value="Hypothetical protein, domain 2"/>
    <property type="match status" value="1"/>
</dbReference>
<dbReference type="InterPro" id="IPR051912">
    <property type="entry name" value="Alkylbase_DNA_Glycosylase/TA"/>
</dbReference>
<evidence type="ECO:0000256" key="1">
    <source>
        <dbReference type="ARBA" id="ARBA00022763"/>
    </source>
</evidence>